<dbReference type="RefSeq" id="WP_349638498.1">
    <property type="nucleotide sequence ID" value="NZ_CP090958.1"/>
</dbReference>
<feature type="region of interest" description="Disordered" evidence="1">
    <location>
        <begin position="1"/>
        <end position="76"/>
    </location>
</feature>
<evidence type="ECO:0000256" key="1">
    <source>
        <dbReference type="SAM" id="MobiDB-lite"/>
    </source>
</evidence>
<keyword evidence="2" id="KW-0472">Membrane</keyword>
<feature type="transmembrane region" description="Helical" evidence="2">
    <location>
        <begin position="132"/>
        <end position="159"/>
    </location>
</feature>
<feature type="transmembrane region" description="Helical" evidence="2">
    <location>
        <begin position="82"/>
        <end position="111"/>
    </location>
</feature>
<name>A0ABY8QRT8_9MICO</name>
<evidence type="ECO:0000256" key="2">
    <source>
        <dbReference type="SAM" id="Phobius"/>
    </source>
</evidence>
<proteinExistence type="predicted"/>
<reference evidence="3 4" key="1">
    <citation type="submission" date="2023-05" db="EMBL/GenBank/DDBJ databases">
        <title>Lithophilousrod everest ZFBP1038 complete genpme.</title>
        <authorList>
            <person name="Tian M."/>
        </authorList>
    </citation>
    <scope>NUCLEOTIDE SEQUENCE [LARGE SCALE GENOMIC DNA]</scope>
    <source>
        <strain evidence="3 4">ZFBP1038</strain>
    </source>
</reference>
<gene>
    <name evidence="3" type="ORF">LWF01_16680</name>
</gene>
<evidence type="ECO:0000313" key="3">
    <source>
        <dbReference type="EMBL" id="WGW11708.1"/>
    </source>
</evidence>
<sequence>MAENKGAHVLDPNETDQDRTQLLTSSRPSTDGETQRLDRSPRSTSADPENETLFRRDRAETFPRTHTPADDDGKPARTSGSAAFALIFGLLAFVSALTVVLSPLALILSIFGLFLGMAGSRAARSVRITGKALAVSGTVLSVIALIISVAAIAAGIIFLNNGDAVSAAEQWLEQLLAGIPKDITIPKPW</sequence>
<feature type="compositionally biased region" description="Basic and acidic residues" evidence="1">
    <location>
        <begin position="52"/>
        <end position="75"/>
    </location>
</feature>
<accession>A0ABY8QRT8</accession>
<dbReference type="EMBL" id="CP090958">
    <property type="protein sequence ID" value="WGW11708.1"/>
    <property type="molecule type" value="Genomic_DNA"/>
</dbReference>
<organism evidence="3 4">
    <name type="scientific">Saxibacter everestensis</name>
    <dbReference type="NCBI Taxonomy" id="2909229"/>
    <lineage>
        <taxon>Bacteria</taxon>
        <taxon>Bacillati</taxon>
        <taxon>Actinomycetota</taxon>
        <taxon>Actinomycetes</taxon>
        <taxon>Micrococcales</taxon>
        <taxon>Brevibacteriaceae</taxon>
        <taxon>Saxibacter</taxon>
    </lineage>
</organism>
<feature type="compositionally biased region" description="Polar residues" evidence="1">
    <location>
        <begin position="20"/>
        <end position="32"/>
    </location>
</feature>
<protein>
    <recommendedName>
        <fullName evidence="5">DUF4190 domain-containing protein</fullName>
    </recommendedName>
</protein>
<dbReference type="Proteomes" id="UP001209083">
    <property type="component" value="Chromosome"/>
</dbReference>
<keyword evidence="2" id="KW-1133">Transmembrane helix</keyword>
<evidence type="ECO:0008006" key="5">
    <source>
        <dbReference type="Google" id="ProtNLM"/>
    </source>
</evidence>
<keyword evidence="2" id="KW-0812">Transmembrane</keyword>
<keyword evidence="4" id="KW-1185">Reference proteome</keyword>
<evidence type="ECO:0000313" key="4">
    <source>
        <dbReference type="Proteomes" id="UP001209083"/>
    </source>
</evidence>